<feature type="region of interest" description="Disordered" evidence="1">
    <location>
        <begin position="129"/>
        <end position="173"/>
    </location>
</feature>
<accession>A0A5B7HTT1</accession>
<feature type="region of interest" description="Disordered" evidence="1">
    <location>
        <begin position="1"/>
        <end position="30"/>
    </location>
</feature>
<keyword evidence="3" id="KW-1185">Reference proteome</keyword>
<dbReference type="OrthoDB" id="551633at2759"/>
<organism evidence="2 3">
    <name type="scientific">Portunus trituberculatus</name>
    <name type="common">Swimming crab</name>
    <name type="synonym">Neptunus trituberculatus</name>
    <dbReference type="NCBI Taxonomy" id="210409"/>
    <lineage>
        <taxon>Eukaryota</taxon>
        <taxon>Metazoa</taxon>
        <taxon>Ecdysozoa</taxon>
        <taxon>Arthropoda</taxon>
        <taxon>Crustacea</taxon>
        <taxon>Multicrustacea</taxon>
        <taxon>Malacostraca</taxon>
        <taxon>Eumalacostraca</taxon>
        <taxon>Eucarida</taxon>
        <taxon>Decapoda</taxon>
        <taxon>Pleocyemata</taxon>
        <taxon>Brachyura</taxon>
        <taxon>Eubrachyura</taxon>
        <taxon>Portunoidea</taxon>
        <taxon>Portunidae</taxon>
        <taxon>Portuninae</taxon>
        <taxon>Portunus</taxon>
    </lineage>
</organism>
<feature type="compositionally biased region" description="Basic and acidic residues" evidence="1">
    <location>
        <begin position="138"/>
        <end position="153"/>
    </location>
</feature>
<feature type="compositionally biased region" description="Acidic residues" evidence="1">
    <location>
        <begin position="17"/>
        <end position="26"/>
    </location>
</feature>
<feature type="compositionally biased region" description="Basic residues" evidence="1">
    <location>
        <begin position="154"/>
        <end position="173"/>
    </location>
</feature>
<feature type="compositionally biased region" description="Basic and acidic residues" evidence="1">
    <location>
        <begin position="81"/>
        <end position="93"/>
    </location>
</feature>
<evidence type="ECO:0000256" key="1">
    <source>
        <dbReference type="SAM" id="MobiDB-lite"/>
    </source>
</evidence>
<dbReference type="AlphaFoldDB" id="A0A5B7HTT1"/>
<dbReference type="EMBL" id="VSRR010036262">
    <property type="protein sequence ID" value="MPC73185.1"/>
    <property type="molecule type" value="Genomic_DNA"/>
</dbReference>
<feature type="compositionally biased region" description="Polar residues" evidence="1">
    <location>
        <begin position="64"/>
        <end position="79"/>
    </location>
</feature>
<comment type="caution">
    <text evidence="2">The sequence shown here is derived from an EMBL/GenBank/DDBJ whole genome shotgun (WGS) entry which is preliminary data.</text>
</comment>
<name>A0A5B7HTT1_PORTR</name>
<sequence>MIKQSQELMERGGIGMIDDEDEEEETDKNKVTLNCGSATVEICDLDLTSKHHIDLLLNPQMETSTSYIKSNDKQVSSYRKSVPEKEDEQQGKGEEEEEDVSPENLDRLGIHSHRDLVYSLKKSSAMVLKRSKLIKQKQMRDATKQKKAQARENNRRRKLKSKKMRHKRTSNKE</sequence>
<reference evidence="2 3" key="1">
    <citation type="submission" date="2019-05" db="EMBL/GenBank/DDBJ databases">
        <title>Another draft genome of Portunus trituberculatus and its Hox gene families provides insights of decapod evolution.</title>
        <authorList>
            <person name="Jeong J.-H."/>
            <person name="Song I."/>
            <person name="Kim S."/>
            <person name="Choi T."/>
            <person name="Kim D."/>
            <person name="Ryu S."/>
            <person name="Kim W."/>
        </authorList>
    </citation>
    <scope>NUCLEOTIDE SEQUENCE [LARGE SCALE GENOMIC DNA]</scope>
    <source>
        <tissue evidence="2">Muscle</tissue>
    </source>
</reference>
<evidence type="ECO:0000313" key="2">
    <source>
        <dbReference type="EMBL" id="MPC73185.1"/>
    </source>
</evidence>
<protein>
    <submittedName>
        <fullName evidence="2">Uncharacterized protein</fullName>
    </submittedName>
</protein>
<evidence type="ECO:0000313" key="3">
    <source>
        <dbReference type="Proteomes" id="UP000324222"/>
    </source>
</evidence>
<dbReference type="Proteomes" id="UP000324222">
    <property type="component" value="Unassembled WGS sequence"/>
</dbReference>
<proteinExistence type="predicted"/>
<gene>
    <name evidence="2" type="ORF">E2C01_067504</name>
</gene>
<feature type="region of interest" description="Disordered" evidence="1">
    <location>
        <begin position="64"/>
        <end position="111"/>
    </location>
</feature>